<evidence type="ECO:0000313" key="7">
    <source>
        <dbReference type="EMBL" id="SHH44817.1"/>
    </source>
</evidence>
<dbReference type="GO" id="GO:0015658">
    <property type="term" value="F:branched-chain amino acid transmembrane transporter activity"/>
    <property type="evidence" value="ECO:0007669"/>
    <property type="project" value="InterPro"/>
</dbReference>
<feature type="transmembrane region" description="Helical" evidence="6">
    <location>
        <begin position="281"/>
        <end position="300"/>
    </location>
</feature>
<dbReference type="RefSeq" id="WP_073184956.1">
    <property type="nucleotide sequence ID" value="NZ_FQXI01000009.1"/>
</dbReference>
<evidence type="ECO:0000256" key="3">
    <source>
        <dbReference type="ARBA" id="ARBA00022692"/>
    </source>
</evidence>
<dbReference type="OrthoDB" id="9789927at2"/>
<proteinExistence type="predicted"/>
<dbReference type="Pfam" id="PF02653">
    <property type="entry name" value="BPD_transp_2"/>
    <property type="match status" value="1"/>
</dbReference>
<keyword evidence="5 6" id="KW-0472">Membrane</keyword>
<dbReference type="GO" id="GO:0005886">
    <property type="term" value="C:plasma membrane"/>
    <property type="evidence" value="ECO:0007669"/>
    <property type="project" value="UniProtKB-SubCell"/>
</dbReference>
<sequence length="326" mass="35092">MTRQKKGIYVLTVILLVVFYLVIMGLNKLGVLNSYAISILRLVCINIVLAVSLNITVGNLGQITLGHAGFMSIGAYSAAIFAKMGILPGIPGYIVGLLLGGVLACLVGILIGIPTLRLKGDYLAIVTLAFGEIIRVLIEYFKFTGGAQGIGGIPRVQSFGILFAIMCISVALMFSVMTSRHGRAVLSIRENEIAAQSSGINVTYYKTFAFALSAFFAGIAGAMYAHNLGFVGAKDFGYNKSFDILVMVVLGGMGSFTGAIFSSTALTIIPEMLRQFSDYRMIVYSLLLIMMMIFRPEGLLGRKEFSITGLVNSLVNRASRRRGDKS</sequence>
<keyword evidence="3 6" id="KW-0812">Transmembrane</keyword>
<dbReference type="CDD" id="cd06581">
    <property type="entry name" value="TM_PBP1_LivM_like"/>
    <property type="match status" value="1"/>
</dbReference>
<feature type="transmembrane region" description="Helical" evidence="6">
    <location>
        <begin position="158"/>
        <end position="177"/>
    </location>
</feature>
<feature type="transmembrane region" description="Helical" evidence="6">
    <location>
        <begin position="120"/>
        <end position="138"/>
    </location>
</feature>
<evidence type="ECO:0000313" key="8">
    <source>
        <dbReference type="Proteomes" id="UP000184032"/>
    </source>
</evidence>
<dbReference type="AlphaFoldDB" id="A0A1M5T266"/>
<reference evidence="7 8" key="1">
    <citation type="submission" date="2016-11" db="EMBL/GenBank/DDBJ databases">
        <authorList>
            <person name="Jaros S."/>
            <person name="Januszkiewicz K."/>
            <person name="Wedrychowicz H."/>
        </authorList>
    </citation>
    <scope>NUCLEOTIDE SEQUENCE [LARGE SCALE GENOMIC DNA]</scope>
    <source>
        <strain evidence="7 8">DSM 21120</strain>
    </source>
</reference>
<feature type="transmembrane region" description="Helical" evidence="6">
    <location>
        <begin position="92"/>
        <end position="113"/>
    </location>
</feature>
<evidence type="ECO:0000256" key="4">
    <source>
        <dbReference type="ARBA" id="ARBA00022989"/>
    </source>
</evidence>
<feature type="transmembrane region" description="Helical" evidence="6">
    <location>
        <begin position="244"/>
        <end position="269"/>
    </location>
</feature>
<feature type="transmembrane region" description="Helical" evidence="6">
    <location>
        <begin position="204"/>
        <end position="224"/>
    </location>
</feature>
<dbReference type="Proteomes" id="UP000184032">
    <property type="component" value="Unassembled WGS sequence"/>
</dbReference>
<dbReference type="InterPro" id="IPR001851">
    <property type="entry name" value="ABC_transp_permease"/>
</dbReference>
<comment type="subcellular location">
    <subcellularLocation>
        <location evidence="1">Cell membrane</location>
        <topology evidence="1">Multi-pass membrane protein</topology>
    </subcellularLocation>
</comment>
<evidence type="ECO:0000256" key="5">
    <source>
        <dbReference type="ARBA" id="ARBA00023136"/>
    </source>
</evidence>
<gene>
    <name evidence="7" type="ORF">SAMN02745245_01358</name>
</gene>
<dbReference type="PANTHER" id="PTHR30482">
    <property type="entry name" value="HIGH-AFFINITY BRANCHED-CHAIN AMINO ACID TRANSPORT SYSTEM PERMEASE"/>
    <property type="match status" value="1"/>
</dbReference>
<evidence type="ECO:0000256" key="6">
    <source>
        <dbReference type="SAM" id="Phobius"/>
    </source>
</evidence>
<keyword evidence="4 6" id="KW-1133">Transmembrane helix</keyword>
<name>A0A1M5T266_9FIRM</name>
<dbReference type="PANTHER" id="PTHR30482:SF10">
    <property type="entry name" value="HIGH-AFFINITY BRANCHED-CHAIN AMINO ACID TRANSPORT PROTEIN BRAE"/>
    <property type="match status" value="1"/>
</dbReference>
<feature type="transmembrane region" description="Helical" evidence="6">
    <location>
        <begin position="65"/>
        <end position="86"/>
    </location>
</feature>
<keyword evidence="8" id="KW-1185">Reference proteome</keyword>
<keyword evidence="2" id="KW-1003">Cell membrane</keyword>
<accession>A0A1M5T266</accession>
<dbReference type="STRING" id="1120995.SAMN02745245_01358"/>
<evidence type="ECO:0000256" key="2">
    <source>
        <dbReference type="ARBA" id="ARBA00022475"/>
    </source>
</evidence>
<dbReference type="EMBL" id="FQXI01000009">
    <property type="protein sequence ID" value="SHH44817.1"/>
    <property type="molecule type" value="Genomic_DNA"/>
</dbReference>
<dbReference type="InterPro" id="IPR043428">
    <property type="entry name" value="LivM-like"/>
</dbReference>
<evidence type="ECO:0000256" key="1">
    <source>
        <dbReference type="ARBA" id="ARBA00004651"/>
    </source>
</evidence>
<feature type="transmembrane region" description="Helical" evidence="6">
    <location>
        <begin position="7"/>
        <end position="26"/>
    </location>
</feature>
<protein>
    <submittedName>
        <fullName evidence="7">Branched-chain amino acid transport system permease protein</fullName>
    </submittedName>
</protein>
<feature type="transmembrane region" description="Helical" evidence="6">
    <location>
        <begin position="32"/>
        <end position="53"/>
    </location>
</feature>
<organism evidence="7 8">
    <name type="scientific">Anaerosphaera aminiphila DSM 21120</name>
    <dbReference type="NCBI Taxonomy" id="1120995"/>
    <lineage>
        <taxon>Bacteria</taxon>
        <taxon>Bacillati</taxon>
        <taxon>Bacillota</taxon>
        <taxon>Tissierellia</taxon>
        <taxon>Tissierellales</taxon>
        <taxon>Peptoniphilaceae</taxon>
        <taxon>Anaerosphaera</taxon>
    </lineage>
</organism>